<name>W9QCC1_9ROSA</name>
<proteinExistence type="predicted"/>
<evidence type="ECO:0000313" key="1">
    <source>
        <dbReference type="EMBL" id="EXB25443.1"/>
    </source>
</evidence>
<organism evidence="1 2">
    <name type="scientific">Morus notabilis</name>
    <dbReference type="NCBI Taxonomy" id="981085"/>
    <lineage>
        <taxon>Eukaryota</taxon>
        <taxon>Viridiplantae</taxon>
        <taxon>Streptophyta</taxon>
        <taxon>Embryophyta</taxon>
        <taxon>Tracheophyta</taxon>
        <taxon>Spermatophyta</taxon>
        <taxon>Magnoliopsida</taxon>
        <taxon>eudicotyledons</taxon>
        <taxon>Gunneridae</taxon>
        <taxon>Pentapetalae</taxon>
        <taxon>rosids</taxon>
        <taxon>fabids</taxon>
        <taxon>Rosales</taxon>
        <taxon>Moraceae</taxon>
        <taxon>Moreae</taxon>
        <taxon>Morus</taxon>
    </lineage>
</organism>
<sequence>MYFNFPRKSSYEGRSRLDSLCSRPYSPSIQRSPNIKTCGPVYRKPSHQTAFSDSRMSVLLIFEDFSNVRPLSAAD</sequence>
<dbReference type="AlphaFoldDB" id="W9QCC1"/>
<reference evidence="2" key="1">
    <citation type="submission" date="2013-01" db="EMBL/GenBank/DDBJ databases">
        <title>Draft Genome Sequence of a Mulberry Tree, Morus notabilis C.K. Schneid.</title>
        <authorList>
            <person name="He N."/>
            <person name="Zhao S."/>
        </authorList>
    </citation>
    <scope>NUCLEOTIDE SEQUENCE</scope>
</reference>
<accession>W9QCC1</accession>
<dbReference type="EMBL" id="KE343362">
    <property type="protein sequence ID" value="EXB25443.1"/>
    <property type="molecule type" value="Genomic_DNA"/>
</dbReference>
<evidence type="ECO:0000313" key="2">
    <source>
        <dbReference type="Proteomes" id="UP000030645"/>
    </source>
</evidence>
<protein>
    <submittedName>
        <fullName evidence="1">Uncharacterized protein</fullName>
    </submittedName>
</protein>
<gene>
    <name evidence="1" type="ORF">L484_005899</name>
</gene>
<dbReference type="Proteomes" id="UP000030645">
    <property type="component" value="Unassembled WGS sequence"/>
</dbReference>
<keyword evidence="2" id="KW-1185">Reference proteome</keyword>